<dbReference type="RefSeq" id="WP_213542668.1">
    <property type="nucleotide sequence ID" value="NZ_AP023420.1"/>
</dbReference>
<name>A0A810Q5Z6_9FIRM</name>
<organism evidence="1 2">
    <name type="scientific">Pusillibacter faecalis</name>
    <dbReference type="NCBI Taxonomy" id="2714358"/>
    <lineage>
        <taxon>Bacteria</taxon>
        <taxon>Bacillati</taxon>
        <taxon>Bacillota</taxon>
        <taxon>Clostridia</taxon>
        <taxon>Eubacteriales</taxon>
        <taxon>Oscillospiraceae</taxon>
        <taxon>Pusillibacter</taxon>
    </lineage>
</organism>
<dbReference type="KEGG" id="pfaa:MM59RIKEN_07230"/>
<reference evidence="1" key="1">
    <citation type="submission" date="2020-09" db="EMBL/GenBank/DDBJ databases">
        <title>New species isolated from human feces.</title>
        <authorList>
            <person name="Kitahara M."/>
            <person name="Shigeno Y."/>
            <person name="Shime M."/>
            <person name="Matsumoto Y."/>
            <person name="Nakamura S."/>
            <person name="Motooka D."/>
            <person name="Fukuoka S."/>
            <person name="Nishikawa H."/>
            <person name="Benno Y."/>
        </authorList>
    </citation>
    <scope>NUCLEOTIDE SEQUENCE</scope>
    <source>
        <strain evidence="1">MM59</strain>
    </source>
</reference>
<evidence type="ECO:0000313" key="1">
    <source>
        <dbReference type="EMBL" id="BCK83404.1"/>
    </source>
</evidence>
<accession>A0A810Q5Z6</accession>
<dbReference type="Proteomes" id="UP000679848">
    <property type="component" value="Chromosome"/>
</dbReference>
<proteinExistence type="predicted"/>
<evidence type="ECO:0000313" key="2">
    <source>
        <dbReference type="Proteomes" id="UP000679848"/>
    </source>
</evidence>
<gene>
    <name evidence="1" type="ORF">MM59RIKEN_07230</name>
</gene>
<keyword evidence="2" id="KW-1185">Reference proteome</keyword>
<dbReference type="EMBL" id="AP023420">
    <property type="protein sequence ID" value="BCK83404.1"/>
    <property type="molecule type" value="Genomic_DNA"/>
</dbReference>
<protein>
    <submittedName>
        <fullName evidence="1">Uncharacterized protein</fullName>
    </submittedName>
</protein>
<sequence length="130" mass="13375">MALYVNGKKVAGIGLPGKSAYQYAVDGGYTGTEEEFQEVLANAGGKPMVHGVTLLASAWSGNAQTITVPGVLADETKQLIQPVPAIASQAAYLAAGILCTGQAANNLTFTCQTVPEADLTVYVVITDVKS</sequence>
<dbReference type="AlphaFoldDB" id="A0A810Q5Z6"/>